<dbReference type="Pfam" id="PF01695">
    <property type="entry name" value="IstB_IS21"/>
    <property type="match status" value="1"/>
</dbReference>
<evidence type="ECO:0000313" key="3">
    <source>
        <dbReference type="Proteomes" id="UP000503469"/>
    </source>
</evidence>
<dbReference type="PANTHER" id="PTHR30050">
    <property type="entry name" value="CHROMOSOMAL REPLICATION INITIATOR PROTEIN DNAA"/>
    <property type="match status" value="1"/>
</dbReference>
<reference evidence="2 3" key="1">
    <citation type="journal article" date="2020" name="Microb. Biotechnol.">
        <title>Phage biocontrol to combat Pseudomonas syringae pathogens causing disease in cherry.</title>
        <authorList>
            <person name="Rabiey M."/>
            <person name="Roy S.R."/>
            <person name="Holtappels D."/>
            <person name="Franceschetti L."/>
            <person name="Quilty B.J."/>
            <person name="Creeth R."/>
            <person name="Sundin G.W."/>
            <person name="Wagemans J."/>
            <person name="Lavigne R."/>
            <person name="Jackson R.W."/>
        </authorList>
    </citation>
    <scope>NUCLEOTIDE SEQUENCE [LARGE SCALE GENOMIC DNA]</scope>
</reference>
<dbReference type="EMBL" id="MT104475">
    <property type="protein sequence ID" value="QJD55277.1"/>
    <property type="molecule type" value="Genomic_DNA"/>
</dbReference>
<dbReference type="SMART" id="SM00382">
    <property type="entry name" value="AAA"/>
    <property type="match status" value="1"/>
</dbReference>
<keyword evidence="3" id="KW-1185">Reference proteome</keyword>
<organism evidence="2 3">
    <name type="scientific">Pseudomonas phage MR15</name>
    <dbReference type="NCBI Taxonomy" id="2711179"/>
    <lineage>
        <taxon>Viruses</taxon>
        <taxon>Duplodnaviria</taxon>
        <taxon>Heunggongvirae</taxon>
        <taxon>Uroviricota</taxon>
        <taxon>Caudoviricetes</taxon>
        <taxon>Readingvirus</taxon>
        <taxon>Readingvirus MR15</taxon>
    </lineage>
</organism>
<evidence type="ECO:0000259" key="1">
    <source>
        <dbReference type="SMART" id="SM00382"/>
    </source>
</evidence>
<dbReference type="InterPro" id="IPR002611">
    <property type="entry name" value="IstB_ATP-bd"/>
</dbReference>
<proteinExistence type="predicted"/>
<dbReference type="GO" id="GO:0006260">
    <property type="term" value="P:DNA replication"/>
    <property type="evidence" value="ECO:0007669"/>
    <property type="project" value="TreeGrafter"/>
</dbReference>
<sequence>MAPMTSETLSLDLTVHDLERRFGVVSKQAAECPTHGAYAAIIRKNADAASGCPGCAADAQLRRDQDEQRAMYARIAEERLERKLGASMIPKRFMGKTFADFRAETPEQKANLAKCVDYAQSFPKHLDEGRCIVMTGTPGTGKTHLAAAIAGHIIAQHNATAVYRTVGGLLQYIKGSYGDRAEYTEKEAFASLTDPSLLIIDEVGATKPTEFELATLFAVINGRYEEQLPTIVISNIDAKELGAVLGDRSVDRLREGRGIGLVFEGASERSKRRAS</sequence>
<name>A0A6M3TE62_9CAUD</name>
<protein>
    <submittedName>
        <fullName evidence="2">Putative globin</fullName>
    </submittedName>
</protein>
<accession>A0A6M3TE62</accession>
<dbReference type="InterPro" id="IPR027417">
    <property type="entry name" value="P-loop_NTPase"/>
</dbReference>
<gene>
    <name evidence="2" type="ORF">Psm1vBMR15_gp63</name>
</gene>
<evidence type="ECO:0000313" key="2">
    <source>
        <dbReference type="EMBL" id="QJD55277.1"/>
    </source>
</evidence>
<dbReference type="InterPro" id="IPR003593">
    <property type="entry name" value="AAA+_ATPase"/>
</dbReference>
<feature type="domain" description="AAA+ ATPase" evidence="1">
    <location>
        <begin position="128"/>
        <end position="256"/>
    </location>
</feature>
<dbReference type="GO" id="GO:0005524">
    <property type="term" value="F:ATP binding"/>
    <property type="evidence" value="ECO:0007669"/>
    <property type="project" value="InterPro"/>
</dbReference>
<dbReference type="PANTHER" id="PTHR30050:SF4">
    <property type="entry name" value="ATP-BINDING PROTEIN RV3427C IN INSERTION SEQUENCE-RELATED"/>
    <property type="match status" value="1"/>
</dbReference>
<dbReference type="SUPFAM" id="SSF52540">
    <property type="entry name" value="P-loop containing nucleoside triphosphate hydrolases"/>
    <property type="match status" value="1"/>
</dbReference>
<dbReference type="Proteomes" id="UP000503469">
    <property type="component" value="Segment"/>
</dbReference>
<dbReference type="Gene3D" id="3.40.50.300">
    <property type="entry name" value="P-loop containing nucleotide triphosphate hydrolases"/>
    <property type="match status" value="1"/>
</dbReference>